<evidence type="ECO:0000313" key="4">
    <source>
        <dbReference type="EMBL" id="OZC01834.1"/>
    </source>
</evidence>
<dbReference type="InterPro" id="IPR036291">
    <property type="entry name" value="NAD(P)-bd_dom_sf"/>
</dbReference>
<dbReference type="SUPFAM" id="SSF48179">
    <property type="entry name" value="6-phosphogluconate dehydrogenase C-terminal domain-like"/>
    <property type="match status" value="1"/>
</dbReference>
<dbReference type="InParanoid" id="A0A259TW78"/>
<dbReference type="InterPro" id="IPR008927">
    <property type="entry name" value="6-PGluconate_DH-like_C_sf"/>
</dbReference>
<protein>
    <recommendedName>
        <fullName evidence="6">DUF2520 domain-containing protein</fullName>
    </recommendedName>
</protein>
<accession>A0A259TW78</accession>
<gene>
    <name evidence="4" type="ORF">BSZ36_01815</name>
</gene>
<organism evidence="4 5">
    <name type="scientific">Rubricoccus marinus</name>
    <dbReference type="NCBI Taxonomy" id="716817"/>
    <lineage>
        <taxon>Bacteria</taxon>
        <taxon>Pseudomonadati</taxon>
        <taxon>Rhodothermota</taxon>
        <taxon>Rhodothermia</taxon>
        <taxon>Rhodothermales</taxon>
        <taxon>Rubricoccaceae</taxon>
        <taxon>Rubricoccus</taxon>
    </lineage>
</organism>
<feature type="region of interest" description="Disordered" evidence="1">
    <location>
        <begin position="304"/>
        <end position="327"/>
    </location>
</feature>
<evidence type="ECO:0000259" key="3">
    <source>
        <dbReference type="Pfam" id="PF10728"/>
    </source>
</evidence>
<dbReference type="PANTHER" id="PTHR40459:SF1">
    <property type="entry name" value="CONSERVED HYPOTHETICAL ALANINE AND LEUCINE RICH PROTEIN"/>
    <property type="match status" value="1"/>
</dbReference>
<evidence type="ECO:0008006" key="6">
    <source>
        <dbReference type="Google" id="ProtNLM"/>
    </source>
</evidence>
<sequence>MDVFASAFREPRPPVAIIGAGAVGRAFALRLSDRGFPIRAVISRTASGADALARAVGAPVSSDRLEDVPEGVALVLLCVGDDQIEDVGELLTGVRRNWSEIVVAHTSGAIQSEALAPLEAEGAAVLSFHPLQAITRQSDASTLDGAYIGLEGAPRGVAAGIELAVGLGLRYIVIPAEAKPRYHLAATMASNFLVTLLGMVQEVLASLDIDRREGIAMLEPLLRGTLDNLGARGPEEALTGPVVRGDIHTLRQHGLALRQHLPHLVPAYAALSVETVRLAVRSGRLDPDRADDVLSLLQRMVTTPLPNRAGDARGPDRPPVPPPVEAG</sequence>
<feature type="domain" description="DUF2520" evidence="3">
    <location>
        <begin position="147"/>
        <end position="273"/>
    </location>
</feature>
<proteinExistence type="predicted"/>
<keyword evidence="5" id="KW-1185">Reference proteome</keyword>
<dbReference type="InterPro" id="IPR018931">
    <property type="entry name" value="DUF2520"/>
</dbReference>
<dbReference type="Pfam" id="PF10727">
    <property type="entry name" value="Rossmann-like"/>
    <property type="match status" value="1"/>
</dbReference>
<dbReference type="SUPFAM" id="SSF51735">
    <property type="entry name" value="NAD(P)-binding Rossmann-fold domains"/>
    <property type="match status" value="1"/>
</dbReference>
<name>A0A259TW78_9BACT</name>
<dbReference type="InterPro" id="IPR019665">
    <property type="entry name" value="OxRdtase/DH_put_Rossmann_dom"/>
</dbReference>
<comment type="caution">
    <text evidence="4">The sequence shown here is derived from an EMBL/GenBank/DDBJ whole genome shotgun (WGS) entry which is preliminary data.</text>
</comment>
<dbReference type="PANTHER" id="PTHR40459">
    <property type="entry name" value="CONSERVED HYPOTHETICAL ALANINE AND LEUCINE RICH PROTEIN"/>
    <property type="match status" value="1"/>
</dbReference>
<evidence type="ECO:0000256" key="1">
    <source>
        <dbReference type="SAM" id="MobiDB-lite"/>
    </source>
</evidence>
<feature type="compositionally biased region" description="Pro residues" evidence="1">
    <location>
        <begin position="317"/>
        <end position="327"/>
    </location>
</feature>
<reference evidence="4 5" key="1">
    <citation type="submission" date="2016-11" db="EMBL/GenBank/DDBJ databases">
        <title>Study of marine rhodopsin-containing bacteria.</title>
        <authorList>
            <person name="Yoshizawa S."/>
            <person name="Kumagai Y."/>
            <person name="Kogure K."/>
        </authorList>
    </citation>
    <scope>NUCLEOTIDE SEQUENCE [LARGE SCALE GENOMIC DNA]</scope>
    <source>
        <strain evidence="4 5">SG-29</strain>
    </source>
</reference>
<dbReference type="OrthoDB" id="9810755at2"/>
<dbReference type="RefSeq" id="WP_094545454.1">
    <property type="nucleotide sequence ID" value="NZ_MQWB01000001.1"/>
</dbReference>
<dbReference type="InterPro" id="IPR037108">
    <property type="entry name" value="TM1727-like_C_sf"/>
</dbReference>
<dbReference type="EMBL" id="MQWB01000001">
    <property type="protein sequence ID" value="OZC01834.1"/>
    <property type="molecule type" value="Genomic_DNA"/>
</dbReference>
<dbReference type="Pfam" id="PF10728">
    <property type="entry name" value="DUF2520"/>
    <property type="match status" value="1"/>
</dbReference>
<dbReference type="Proteomes" id="UP000216446">
    <property type="component" value="Unassembled WGS sequence"/>
</dbReference>
<dbReference type="AlphaFoldDB" id="A0A259TW78"/>
<evidence type="ECO:0000259" key="2">
    <source>
        <dbReference type="Pfam" id="PF10727"/>
    </source>
</evidence>
<feature type="domain" description="Putative oxidoreductase/dehydrogenase Rossmann-like" evidence="2">
    <location>
        <begin position="6"/>
        <end position="130"/>
    </location>
</feature>
<dbReference type="Gene3D" id="3.40.50.720">
    <property type="entry name" value="NAD(P)-binding Rossmann-like Domain"/>
    <property type="match status" value="1"/>
</dbReference>
<evidence type="ECO:0000313" key="5">
    <source>
        <dbReference type="Proteomes" id="UP000216446"/>
    </source>
</evidence>
<dbReference type="Gene3D" id="1.10.1040.20">
    <property type="entry name" value="ProC-like, C-terminal domain"/>
    <property type="match status" value="1"/>
</dbReference>